<dbReference type="RefSeq" id="WP_050601768.1">
    <property type="nucleotide sequence ID" value="NZ_JYNE01000028.1"/>
</dbReference>
<evidence type="ECO:0000313" key="3">
    <source>
        <dbReference type="EMBL" id="KNH01029.1"/>
    </source>
</evidence>
<dbReference type="NCBIfam" id="TIGR01617">
    <property type="entry name" value="arsC_related"/>
    <property type="match status" value="1"/>
</dbReference>
<comment type="caution">
    <text evidence="3">The sequence shown here is derived from an EMBL/GenBank/DDBJ whole genome shotgun (WGS) entry which is preliminary data.</text>
</comment>
<dbReference type="CDD" id="cd03035">
    <property type="entry name" value="ArsC_Yffb"/>
    <property type="match status" value="1"/>
</dbReference>
<reference evidence="3" key="1">
    <citation type="submission" date="2015-02" db="EMBL/GenBank/DDBJ databases">
        <authorList>
            <person name="Chooi Y.-H."/>
        </authorList>
    </citation>
    <scope>NUCLEOTIDE SEQUENCE [LARGE SCALE GENOMIC DNA]</scope>
    <source>
        <strain evidence="3">LAMA 915</strain>
    </source>
</reference>
<proteinExistence type="inferred from homology"/>
<evidence type="ECO:0000256" key="1">
    <source>
        <dbReference type="ARBA" id="ARBA00007198"/>
    </source>
</evidence>
<organism evidence="3 4">
    <name type="scientific">Qipengyuania citrea LAMA 915</name>
    <dbReference type="NCBI Taxonomy" id="1306953"/>
    <lineage>
        <taxon>Bacteria</taxon>
        <taxon>Pseudomonadati</taxon>
        <taxon>Pseudomonadota</taxon>
        <taxon>Alphaproteobacteria</taxon>
        <taxon>Sphingomonadales</taxon>
        <taxon>Erythrobacteraceae</taxon>
        <taxon>Qipengyuania</taxon>
    </lineage>
</organism>
<evidence type="ECO:0000256" key="2">
    <source>
        <dbReference type="PROSITE-ProRule" id="PRU01282"/>
    </source>
</evidence>
<dbReference type="InterPro" id="IPR006504">
    <property type="entry name" value="Tscrpt_reg_Spx/MgsR"/>
</dbReference>
<dbReference type="PANTHER" id="PTHR30041:SF8">
    <property type="entry name" value="PROTEIN YFFB"/>
    <property type="match status" value="1"/>
</dbReference>
<dbReference type="Proteomes" id="UP000037446">
    <property type="component" value="Unassembled WGS sequence"/>
</dbReference>
<dbReference type="Pfam" id="PF03960">
    <property type="entry name" value="ArsC"/>
    <property type="match status" value="1"/>
</dbReference>
<dbReference type="EMBL" id="JYNE01000028">
    <property type="protein sequence ID" value="KNH01029.1"/>
    <property type="molecule type" value="Genomic_DNA"/>
</dbReference>
<dbReference type="PATRIC" id="fig|1306953.7.peg.1701"/>
<dbReference type="InterPro" id="IPR036249">
    <property type="entry name" value="Thioredoxin-like_sf"/>
</dbReference>
<sequence>MTETILYGIPNCDTVKKARKWLDAQGVDSAFHDYKKQGTDPARLAAWIETAGVDTVLNRRGTTWRKLPEADKADVDAAKAVQLLQDNPSMIKRPIVEDGGALLVGFKEDEWSAHFS</sequence>
<dbReference type="PANTHER" id="PTHR30041">
    <property type="entry name" value="ARSENATE REDUCTASE"/>
    <property type="match status" value="1"/>
</dbReference>
<dbReference type="SUPFAM" id="SSF52833">
    <property type="entry name" value="Thioredoxin-like"/>
    <property type="match status" value="1"/>
</dbReference>
<comment type="similarity">
    <text evidence="1 2">Belongs to the ArsC family.</text>
</comment>
<dbReference type="NCBIfam" id="NF008107">
    <property type="entry name" value="PRK10853.1"/>
    <property type="match status" value="1"/>
</dbReference>
<evidence type="ECO:0000313" key="4">
    <source>
        <dbReference type="Proteomes" id="UP000037446"/>
    </source>
</evidence>
<dbReference type="STRING" id="1306953.J121_1658"/>
<name>A0A0L1KAY2_9SPHN</name>
<dbReference type="Gene3D" id="3.40.30.10">
    <property type="entry name" value="Glutaredoxin"/>
    <property type="match status" value="1"/>
</dbReference>
<dbReference type="PROSITE" id="PS51353">
    <property type="entry name" value="ARSC"/>
    <property type="match status" value="1"/>
</dbReference>
<dbReference type="InterPro" id="IPR006660">
    <property type="entry name" value="Arsenate_reductase-like"/>
</dbReference>
<protein>
    <submittedName>
        <fullName evidence="3">A-glutathione-dependent thiol reductase</fullName>
    </submittedName>
</protein>
<dbReference type="AlphaFoldDB" id="A0A0L1KAY2"/>
<accession>A0A0L1KAY2</accession>
<gene>
    <name evidence="3" type="ORF">J121_1658</name>
</gene>